<evidence type="ECO:0000313" key="2">
    <source>
        <dbReference type="EMBL" id="MDR7193729.1"/>
    </source>
</evidence>
<dbReference type="SUPFAM" id="SSF56784">
    <property type="entry name" value="HAD-like"/>
    <property type="match status" value="1"/>
</dbReference>
<feature type="transmembrane region" description="Helical" evidence="1">
    <location>
        <begin position="243"/>
        <end position="275"/>
    </location>
</feature>
<keyword evidence="3" id="KW-1185">Reference proteome</keyword>
<sequence>MTTAVRLSTHSRSPRAALSAIRDFDGPLLIDLDETLYLRNSTEDFIDCACPGLVAIVLLRVLDLLKPWRWTGGPATRDFWRVRTIGLLMPWTRGRWRRRAHRLAAEHANQPLIDTLNAHRSSAVIIITNGFAPIVGALVAGLGLSVHQVIAAGLSSARDRRIGKLRMAQEQLGDRIVGDALVLSDSLDDLPLLDACRRPLLTIWPGARFRSALARTYLPGQYLSQVKRPGERYIVRGILQEDFVFWVLASVGLAALPVLHVLGLGLLLLSFWTIYELGYVDNDRVAARYESDPKLSAAYHAAPVATPRVRPWIWALGSAALAITVLRWPAPPGIGDLAIWTGLLLALQLSFRFYNRLDKQTRIWPFAGLQLARAAAFAVLVPISPVGAMALGAHVLARWTPYLLYRIGGREWPDTRFHLVRLMFFGVLSGLLALAVGIAPLLDWTAAALLGWNLFRARKELLSMVNAASRIDRTPA</sequence>
<dbReference type="Pfam" id="PF12710">
    <property type="entry name" value="HAD"/>
    <property type="match status" value="1"/>
</dbReference>
<evidence type="ECO:0008006" key="4">
    <source>
        <dbReference type="Google" id="ProtNLM"/>
    </source>
</evidence>
<name>A0ABU1XY76_9GAMM</name>
<keyword evidence="1" id="KW-1133">Transmembrane helix</keyword>
<feature type="transmembrane region" description="Helical" evidence="1">
    <location>
        <begin position="418"/>
        <end position="442"/>
    </location>
</feature>
<keyword evidence="1" id="KW-0472">Membrane</keyword>
<comment type="caution">
    <text evidence="2">The sequence shown here is derived from an EMBL/GenBank/DDBJ whole genome shotgun (WGS) entry which is preliminary data.</text>
</comment>
<reference evidence="2 3" key="1">
    <citation type="submission" date="2023-07" db="EMBL/GenBank/DDBJ databases">
        <title>Sorghum-associated microbial communities from plants grown in Nebraska, USA.</title>
        <authorList>
            <person name="Schachtman D."/>
        </authorList>
    </citation>
    <scope>NUCLEOTIDE SEQUENCE [LARGE SCALE GENOMIC DNA]</scope>
    <source>
        <strain evidence="2 3">4099</strain>
    </source>
</reference>
<evidence type="ECO:0000313" key="3">
    <source>
        <dbReference type="Proteomes" id="UP001256588"/>
    </source>
</evidence>
<accession>A0ABU1XY76</accession>
<protein>
    <recommendedName>
        <fullName evidence="4">Haloacid dehalogenase-like hydrolase</fullName>
    </recommendedName>
</protein>
<organism evidence="2 3">
    <name type="scientific">Luteimonas terrae</name>
    <dbReference type="NCBI Taxonomy" id="1530191"/>
    <lineage>
        <taxon>Bacteria</taxon>
        <taxon>Pseudomonadati</taxon>
        <taxon>Pseudomonadota</taxon>
        <taxon>Gammaproteobacteria</taxon>
        <taxon>Lysobacterales</taxon>
        <taxon>Lysobacteraceae</taxon>
        <taxon>Luteimonas</taxon>
    </lineage>
</organism>
<dbReference type="RefSeq" id="WP_310236271.1">
    <property type="nucleotide sequence ID" value="NZ_JAVDWO010000009.1"/>
</dbReference>
<dbReference type="EMBL" id="JAVDWO010000009">
    <property type="protein sequence ID" value="MDR7193729.1"/>
    <property type="molecule type" value="Genomic_DNA"/>
</dbReference>
<evidence type="ECO:0000256" key="1">
    <source>
        <dbReference type="SAM" id="Phobius"/>
    </source>
</evidence>
<keyword evidence="1" id="KW-0812">Transmembrane</keyword>
<gene>
    <name evidence="2" type="ORF">J2W68_002466</name>
</gene>
<dbReference type="Proteomes" id="UP001256588">
    <property type="component" value="Unassembled WGS sequence"/>
</dbReference>
<feature type="transmembrane region" description="Helical" evidence="1">
    <location>
        <begin position="130"/>
        <end position="157"/>
    </location>
</feature>
<dbReference type="InterPro" id="IPR036412">
    <property type="entry name" value="HAD-like_sf"/>
</dbReference>
<feature type="transmembrane region" description="Helical" evidence="1">
    <location>
        <begin position="337"/>
        <end position="354"/>
    </location>
</feature>
<feature type="transmembrane region" description="Helical" evidence="1">
    <location>
        <begin position="374"/>
        <end position="397"/>
    </location>
</feature>
<proteinExistence type="predicted"/>